<dbReference type="Pfam" id="PF13377">
    <property type="entry name" value="Peripla_BP_3"/>
    <property type="match status" value="1"/>
</dbReference>
<feature type="domain" description="HTH araC/xylS-type" evidence="4">
    <location>
        <begin position="283"/>
        <end position="380"/>
    </location>
</feature>
<dbReference type="SMART" id="SM00342">
    <property type="entry name" value="HTH_ARAC"/>
    <property type="match status" value="1"/>
</dbReference>
<dbReference type="Pfam" id="PF12833">
    <property type="entry name" value="HTH_18"/>
    <property type="match status" value="1"/>
</dbReference>
<dbReference type="InterPro" id="IPR028082">
    <property type="entry name" value="Peripla_BP_I"/>
</dbReference>
<dbReference type="EMBL" id="SJPJ01000001">
    <property type="protein sequence ID" value="TWT80307.1"/>
    <property type="molecule type" value="Genomic_DNA"/>
</dbReference>
<evidence type="ECO:0000313" key="5">
    <source>
        <dbReference type="EMBL" id="TWT80307.1"/>
    </source>
</evidence>
<dbReference type="AlphaFoldDB" id="A0A5C5Z0D8"/>
<dbReference type="PANTHER" id="PTHR30146:SF24">
    <property type="entry name" value="XYLOSE OPERON REGULATORY PROTEIN"/>
    <property type="match status" value="1"/>
</dbReference>
<dbReference type="PANTHER" id="PTHR30146">
    <property type="entry name" value="LACI-RELATED TRANSCRIPTIONAL REPRESSOR"/>
    <property type="match status" value="1"/>
</dbReference>
<reference evidence="5 6" key="1">
    <citation type="submission" date="2019-02" db="EMBL/GenBank/DDBJ databases">
        <title>Deep-cultivation of Planctomycetes and their phenomic and genomic characterization uncovers novel biology.</title>
        <authorList>
            <person name="Wiegand S."/>
            <person name="Jogler M."/>
            <person name="Boedeker C."/>
            <person name="Pinto D."/>
            <person name="Vollmers J."/>
            <person name="Rivas-Marin E."/>
            <person name="Kohn T."/>
            <person name="Peeters S.H."/>
            <person name="Heuer A."/>
            <person name="Rast P."/>
            <person name="Oberbeckmann S."/>
            <person name="Bunk B."/>
            <person name="Jeske O."/>
            <person name="Meyerdierks A."/>
            <person name="Storesund J.E."/>
            <person name="Kallscheuer N."/>
            <person name="Luecker S."/>
            <person name="Lage O.M."/>
            <person name="Pohl T."/>
            <person name="Merkel B.J."/>
            <person name="Hornburger P."/>
            <person name="Mueller R.-W."/>
            <person name="Bruemmer F."/>
            <person name="Labrenz M."/>
            <person name="Spormann A.M."/>
            <person name="Op Den Camp H."/>
            <person name="Overmann J."/>
            <person name="Amann R."/>
            <person name="Jetten M.S.M."/>
            <person name="Mascher T."/>
            <person name="Medema M.H."/>
            <person name="Devos D.P."/>
            <person name="Kaster A.-K."/>
            <person name="Ovreas L."/>
            <person name="Rohde M."/>
            <person name="Galperin M.Y."/>
            <person name="Jogler C."/>
        </authorList>
    </citation>
    <scope>NUCLEOTIDE SEQUENCE [LARGE SCALE GENOMIC DNA]</scope>
    <source>
        <strain evidence="5 6">CA13</strain>
    </source>
</reference>
<dbReference type="PRINTS" id="PR00032">
    <property type="entry name" value="HTHARAC"/>
</dbReference>
<dbReference type="InterPro" id="IPR046335">
    <property type="entry name" value="LacI/GalR-like_sensor"/>
</dbReference>
<gene>
    <name evidence="5" type="primary">xylR_7</name>
    <name evidence="5" type="ORF">CA13_17200</name>
</gene>
<dbReference type="RefSeq" id="WP_419194061.1">
    <property type="nucleotide sequence ID" value="NZ_SJPJ01000001.1"/>
</dbReference>
<keyword evidence="6" id="KW-1185">Reference proteome</keyword>
<protein>
    <submittedName>
        <fullName evidence="5">Xylose operon regulatory protein</fullName>
    </submittedName>
</protein>
<keyword evidence="2" id="KW-0238">DNA-binding</keyword>
<dbReference type="Gene3D" id="3.40.50.2300">
    <property type="match status" value="2"/>
</dbReference>
<dbReference type="InterPro" id="IPR018062">
    <property type="entry name" value="HTH_AraC-typ_CS"/>
</dbReference>
<dbReference type="PROSITE" id="PS01124">
    <property type="entry name" value="HTH_ARAC_FAMILY_2"/>
    <property type="match status" value="1"/>
</dbReference>
<evidence type="ECO:0000256" key="2">
    <source>
        <dbReference type="ARBA" id="ARBA00023125"/>
    </source>
</evidence>
<dbReference type="SUPFAM" id="SSF46689">
    <property type="entry name" value="Homeodomain-like"/>
    <property type="match status" value="2"/>
</dbReference>
<dbReference type="PROSITE" id="PS00041">
    <property type="entry name" value="HTH_ARAC_FAMILY_1"/>
    <property type="match status" value="1"/>
</dbReference>
<keyword evidence="1" id="KW-0805">Transcription regulation</keyword>
<evidence type="ECO:0000256" key="1">
    <source>
        <dbReference type="ARBA" id="ARBA00023015"/>
    </source>
</evidence>
<dbReference type="Proteomes" id="UP000315010">
    <property type="component" value="Unassembled WGS sequence"/>
</dbReference>
<keyword evidence="3" id="KW-0804">Transcription</keyword>
<dbReference type="InterPro" id="IPR009057">
    <property type="entry name" value="Homeodomain-like_sf"/>
</dbReference>
<dbReference type="InterPro" id="IPR018060">
    <property type="entry name" value="HTH_AraC"/>
</dbReference>
<comment type="caution">
    <text evidence="5">The sequence shown here is derived from an EMBL/GenBank/DDBJ whole genome shotgun (WGS) entry which is preliminary data.</text>
</comment>
<name>A0A5C5Z0D8_9BACT</name>
<dbReference type="InterPro" id="IPR054031">
    <property type="entry name" value="XylR_PBP1"/>
</dbReference>
<evidence type="ECO:0000259" key="4">
    <source>
        <dbReference type="PROSITE" id="PS01124"/>
    </source>
</evidence>
<dbReference type="GO" id="GO:0000976">
    <property type="term" value="F:transcription cis-regulatory region binding"/>
    <property type="evidence" value="ECO:0007669"/>
    <property type="project" value="TreeGrafter"/>
</dbReference>
<evidence type="ECO:0000313" key="6">
    <source>
        <dbReference type="Proteomes" id="UP000315010"/>
    </source>
</evidence>
<dbReference type="SUPFAM" id="SSF53822">
    <property type="entry name" value="Periplasmic binding protein-like I"/>
    <property type="match status" value="1"/>
</dbReference>
<evidence type="ECO:0000256" key="3">
    <source>
        <dbReference type="ARBA" id="ARBA00023163"/>
    </source>
</evidence>
<dbReference type="Gene3D" id="1.10.10.60">
    <property type="entry name" value="Homeodomain-like"/>
    <property type="match status" value="1"/>
</dbReference>
<dbReference type="InterPro" id="IPR020449">
    <property type="entry name" value="Tscrpt_reg_AraC-type_HTH"/>
</dbReference>
<sequence>MAKPRNILLLIETSKAFGRKLLQGIARYMSEGNCDWAVYVEERGKRERLPSWVNHFDVDGVIAHSSSGAVVDALRQLDVPMIETDMCGMDRNVPIVYSDEDALVDAAIDHFLPRGIRRLAWCQIVDRDWCRFRYNAFQRRLCARGLELAAHYVPKRKRAIQWLHQRSELGEWLGTLEYPTGILCSNDLCGTRLLEAARLARISVPDQVAVVGVDNDPVLCGMSWPPLSSIEQNAEQIGYLSAGQLQSMLDGGPWPSKPIWVRPTGVETRRSSDIIAIGEPDMVSAIQYIRDHSLSGINVNDVVRHVSVSRSHLERLFREHVGRSPKAEIQRIRLDHAKRMLQGNQSIANVAAACGFKTSQYFANVFQREFEMTPGQWRQQHGGL</sequence>
<organism evidence="5 6">
    <name type="scientific">Novipirellula herctigrandis</name>
    <dbReference type="NCBI Taxonomy" id="2527986"/>
    <lineage>
        <taxon>Bacteria</taxon>
        <taxon>Pseudomonadati</taxon>
        <taxon>Planctomycetota</taxon>
        <taxon>Planctomycetia</taxon>
        <taxon>Pirellulales</taxon>
        <taxon>Pirellulaceae</taxon>
        <taxon>Novipirellula</taxon>
    </lineage>
</organism>
<proteinExistence type="predicted"/>
<dbReference type="CDD" id="cd01543">
    <property type="entry name" value="PBP1_XylR"/>
    <property type="match status" value="1"/>
</dbReference>
<dbReference type="GO" id="GO:0003700">
    <property type="term" value="F:DNA-binding transcription factor activity"/>
    <property type="evidence" value="ECO:0007669"/>
    <property type="project" value="InterPro"/>
</dbReference>
<dbReference type="Pfam" id="PF22177">
    <property type="entry name" value="PBP1_XylR"/>
    <property type="match status" value="1"/>
</dbReference>
<accession>A0A5C5Z0D8</accession>